<proteinExistence type="predicted"/>
<dbReference type="OrthoDB" id="18453at2759"/>
<protein>
    <recommendedName>
        <fullName evidence="2">Phosphatidylinositol transfer protein N-terminal domain-containing protein</fullName>
    </recommendedName>
</protein>
<evidence type="ECO:0000313" key="4">
    <source>
        <dbReference type="Proteomes" id="UP000824540"/>
    </source>
</evidence>
<feature type="region of interest" description="Disordered" evidence="1">
    <location>
        <begin position="81"/>
        <end position="125"/>
    </location>
</feature>
<comment type="caution">
    <text evidence="3">The sequence shown here is derived from an EMBL/GenBank/DDBJ whole genome shotgun (WGS) entry which is preliminary data.</text>
</comment>
<organism evidence="3 4">
    <name type="scientific">Albula glossodonta</name>
    <name type="common">roundjaw bonefish</name>
    <dbReference type="NCBI Taxonomy" id="121402"/>
    <lineage>
        <taxon>Eukaryota</taxon>
        <taxon>Metazoa</taxon>
        <taxon>Chordata</taxon>
        <taxon>Craniata</taxon>
        <taxon>Vertebrata</taxon>
        <taxon>Euteleostomi</taxon>
        <taxon>Actinopterygii</taxon>
        <taxon>Neopterygii</taxon>
        <taxon>Teleostei</taxon>
        <taxon>Albuliformes</taxon>
        <taxon>Albulidae</taxon>
        <taxon>Albula</taxon>
    </lineage>
</organism>
<evidence type="ECO:0000256" key="1">
    <source>
        <dbReference type="SAM" id="MobiDB-lite"/>
    </source>
</evidence>
<dbReference type="InterPro" id="IPR023393">
    <property type="entry name" value="START-like_dom_sf"/>
</dbReference>
<dbReference type="InterPro" id="IPR055261">
    <property type="entry name" value="PI_transfer_N"/>
</dbReference>
<keyword evidence="4" id="KW-1185">Reference proteome</keyword>
<accession>A0A8T2MY06</accession>
<evidence type="ECO:0000259" key="2">
    <source>
        <dbReference type="Pfam" id="PF02121"/>
    </source>
</evidence>
<dbReference type="Proteomes" id="UP000824540">
    <property type="component" value="Unassembled WGS sequence"/>
</dbReference>
<dbReference type="AlphaFoldDB" id="A0A8T2MY06"/>
<dbReference type="SUPFAM" id="SSF55961">
    <property type="entry name" value="Bet v1-like"/>
    <property type="match status" value="1"/>
</dbReference>
<feature type="compositionally biased region" description="Low complexity" evidence="1">
    <location>
        <begin position="103"/>
        <end position="116"/>
    </location>
</feature>
<gene>
    <name evidence="3" type="ORF">JZ751_021447</name>
</gene>
<dbReference type="Gene3D" id="3.30.530.20">
    <property type="match status" value="1"/>
</dbReference>
<feature type="domain" description="Phosphatidylinositol transfer protein N-terminal" evidence="2">
    <location>
        <begin position="124"/>
        <end position="155"/>
    </location>
</feature>
<dbReference type="Pfam" id="PF02121">
    <property type="entry name" value="IP_trans"/>
    <property type="match status" value="1"/>
</dbReference>
<name>A0A8T2MY06_9TELE</name>
<sequence length="176" mass="18217">MSSVGLVCGTLGRSVERWVSAAALGVFGDGVAERAVGCRSSVPPGVDSAHASLQSVAVSVSMQLIQTDRALQSDRTACLTPPPAPPDWASFPSTPHTAPRSWGDPAAGPPAGLAGSVLGGHGGEDYKAEEDPALFQSVKTGRGPLGPNWKVRRGGELCVRVRMRSSVALIRLRLLP</sequence>
<reference evidence="3" key="1">
    <citation type="thesis" date="2021" institute="BYU ScholarsArchive" country="Provo, UT, USA">
        <title>Applications of and Algorithms for Genome Assembly and Genomic Analyses with an Emphasis on Marine Teleosts.</title>
        <authorList>
            <person name="Pickett B.D."/>
        </authorList>
    </citation>
    <scope>NUCLEOTIDE SEQUENCE</scope>
    <source>
        <strain evidence="3">HI-2016</strain>
    </source>
</reference>
<evidence type="ECO:0000313" key="3">
    <source>
        <dbReference type="EMBL" id="KAG9330941.1"/>
    </source>
</evidence>
<dbReference type="EMBL" id="JAFBMS010000420">
    <property type="protein sequence ID" value="KAG9330941.1"/>
    <property type="molecule type" value="Genomic_DNA"/>
</dbReference>